<dbReference type="PROSITE" id="PS00250">
    <property type="entry name" value="TGF_BETA_1"/>
    <property type="match status" value="1"/>
</dbReference>
<evidence type="ECO:0000256" key="1">
    <source>
        <dbReference type="ARBA" id="ARBA00004613"/>
    </source>
</evidence>
<keyword evidence="4" id="KW-0165">Cleavage on pair of basic residues</keyword>
<evidence type="ECO:0000256" key="8">
    <source>
        <dbReference type="RuleBase" id="RU000354"/>
    </source>
</evidence>
<dbReference type="Gene3D" id="2.10.90.10">
    <property type="entry name" value="Cystine-knot cytokines"/>
    <property type="match status" value="1"/>
</dbReference>
<reference evidence="12" key="1">
    <citation type="submission" date="2021-12" db="EMBL/GenBank/DDBJ databases">
        <authorList>
            <person name="King R."/>
        </authorList>
    </citation>
    <scope>NUCLEOTIDE SEQUENCE</scope>
</reference>
<dbReference type="Pfam" id="PF00019">
    <property type="entry name" value="TGF_beta"/>
    <property type="match status" value="1"/>
</dbReference>
<dbReference type="SUPFAM" id="SSF57501">
    <property type="entry name" value="Cystine-knot cytokines"/>
    <property type="match status" value="1"/>
</dbReference>
<dbReference type="InterPro" id="IPR029034">
    <property type="entry name" value="Cystine-knot_cytokine"/>
</dbReference>
<dbReference type="EMBL" id="OU963867">
    <property type="protein sequence ID" value="CAH0392154.1"/>
    <property type="molecule type" value="Genomic_DNA"/>
</dbReference>
<evidence type="ECO:0000256" key="3">
    <source>
        <dbReference type="ARBA" id="ARBA00022525"/>
    </source>
</evidence>
<evidence type="ECO:0000313" key="13">
    <source>
        <dbReference type="Proteomes" id="UP001152759"/>
    </source>
</evidence>
<evidence type="ECO:0000256" key="2">
    <source>
        <dbReference type="ARBA" id="ARBA00006656"/>
    </source>
</evidence>
<comment type="similarity">
    <text evidence="2 8">Belongs to the TGF-beta family.</text>
</comment>
<dbReference type="InterPro" id="IPR001839">
    <property type="entry name" value="TGF-b_C"/>
</dbReference>
<evidence type="ECO:0000256" key="5">
    <source>
        <dbReference type="ARBA" id="ARBA00022729"/>
    </source>
</evidence>
<feature type="domain" description="TGF-beta family profile" evidence="11">
    <location>
        <begin position="373"/>
        <end position="491"/>
    </location>
</feature>
<keyword evidence="3" id="KW-0964">Secreted</keyword>
<keyword evidence="7" id="KW-1015">Disulfide bond</keyword>
<dbReference type="PANTHER" id="PTHR11848">
    <property type="entry name" value="TGF-BETA FAMILY"/>
    <property type="match status" value="1"/>
</dbReference>
<feature type="region of interest" description="Disordered" evidence="9">
    <location>
        <begin position="83"/>
        <end position="103"/>
    </location>
</feature>
<keyword evidence="10" id="KW-1133">Transmembrane helix</keyword>
<dbReference type="FunFam" id="2.10.90.10:FF:000006">
    <property type="entry name" value="growth/differentiation factor 8"/>
    <property type="match status" value="1"/>
</dbReference>
<dbReference type="Proteomes" id="UP001152759">
    <property type="component" value="Chromosome 6"/>
</dbReference>
<gene>
    <name evidence="12" type="ORF">BEMITA_LOCUS10701</name>
</gene>
<protein>
    <recommendedName>
        <fullName evidence="11">TGF-beta family profile domain-containing protein</fullName>
    </recommendedName>
</protein>
<proteinExistence type="inferred from homology"/>
<keyword evidence="13" id="KW-1185">Reference proteome</keyword>
<evidence type="ECO:0000313" key="12">
    <source>
        <dbReference type="EMBL" id="CAH0392154.1"/>
    </source>
</evidence>
<keyword evidence="6 8" id="KW-0339">Growth factor</keyword>
<evidence type="ECO:0000256" key="6">
    <source>
        <dbReference type="ARBA" id="ARBA00023030"/>
    </source>
</evidence>
<feature type="transmembrane region" description="Helical" evidence="10">
    <location>
        <begin position="50"/>
        <end position="67"/>
    </location>
</feature>
<dbReference type="Pfam" id="PF00688">
    <property type="entry name" value="TGFb_propeptide"/>
    <property type="match status" value="1"/>
</dbReference>
<dbReference type="InterPro" id="IPR015615">
    <property type="entry name" value="TGF-beta-rel"/>
</dbReference>
<evidence type="ECO:0000256" key="7">
    <source>
        <dbReference type="ARBA" id="ARBA00023157"/>
    </source>
</evidence>
<evidence type="ECO:0000256" key="10">
    <source>
        <dbReference type="SAM" id="Phobius"/>
    </source>
</evidence>
<sequence length="491" mass="55923">METAAQIRRFLTPSKRSSKCTPRKPCRTFHTNHSRHKLKDRVMGVLQSNLYYRVGVVLFIVVSAISVEMVSASQADTYGADSVLSRQPRSSRNSVTRTISNREPSAYDNTSAAYVADDRRIGAGPMCSLCDSREERINYTLNALKAEILEKLGLKHPPNTTGLKVPKIPPLNMILDAHRGNAHMQTPGMIGDQPFNFRNSPYNYDEDDNYWVKTEKIIFLPEQLKLRHTFRDNVLQFKFSEKTMKNDIEKATLFFFLRGLEDFEEEHAVMISLFTVTKNGGVGDNLSLVSSHPEFKKSRKSLEGEWLSMDVTGLVSQWFKSPRSNHGIIIRAAPAEPMDPAPSKPLINTDISDEHYFQMPYLEVYTKEKEKHRKKRDLGMTCDEKSNDPKCCRYPLTVDFDSFGWAFVIAPKRYEAYYCSGECPFVYLPTYPHTHVRQMAQPKQSPSSAQHHGPCCAAKKMSPLSMLYFDDSQSIIFGTLPHMVVDRCGCQ</sequence>
<accession>A0A9P0F4X4</accession>
<evidence type="ECO:0000256" key="4">
    <source>
        <dbReference type="ARBA" id="ARBA00022685"/>
    </source>
</evidence>
<dbReference type="PROSITE" id="PS51362">
    <property type="entry name" value="TGF_BETA_2"/>
    <property type="match status" value="1"/>
</dbReference>
<evidence type="ECO:0000259" key="11">
    <source>
        <dbReference type="PROSITE" id="PS51362"/>
    </source>
</evidence>
<dbReference type="Gene3D" id="2.60.120.970">
    <property type="match status" value="1"/>
</dbReference>
<evidence type="ECO:0000256" key="9">
    <source>
        <dbReference type="SAM" id="MobiDB-lite"/>
    </source>
</evidence>
<keyword evidence="10" id="KW-0812">Transmembrane</keyword>
<dbReference type="AlphaFoldDB" id="A0A9P0F4X4"/>
<name>A0A9P0F4X4_BEMTA</name>
<dbReference type="GO" id="GO:0005125">
    <property type="term" value="F:cytokine activity"/>
    <property type="evidence" value="ECO:0007669"/>
    <property type="project" value="TreeGrafter"/>
</dbReference>
<keyword evidence="10" id="KW-0472">Membrane</keyword>
<dbReference type="KEGG" id="btab:109042985"/>
<dbReference type="GO" id="GO:0005615">
    <property type="term" value="C:extracellular space"/>
    <property type="evidence" value="ECO:0007669"/>
    <property type="project" value="TreeGrafter"/>
</dbReference>
<dbReference type="GO" id="GO:0008083">
    <property type="term" value="F:growth factor activity"/>
    <property type="evidence" value="ECO:0007669"/>
    <property type="project" value="UniProtKB-KW"/>
</dbReference>
<dbReference type="PANTHER" id="PTHR11848:SF262">
    <property type="entry name" value="LD29161P"/>
    <property type="match status" value="1"/>
</dbReference>
<organism evidence="12 13">
    <name type="scientific">Bemisia tabaci</name>
    <name type="common">Sweetpotato whitefly</name>
    <name type="synonym">Aleurodes tabaci</name>
    <dbReference type="NCBI Taxonomy" id="7038"/>
    <lineage>
        <taxon>Eukaryota</taxon>
        <taxon>Metazoa</taxon>
        <taxon>Ecdysozoa</taxon>
        <taxon>Arthropoda</taxon>
        <taxon>Hexapoda</taxon>
        <taxon>Insecta</taxon>
        <taxon>Pterygota</taxon>
        <taxon>Neoptera</taxon>
        <taxon>Paraneoptera</taxon>
        <taxon>Hemiptera</taxon>
        <taxon>Sternorrhyncha</taxon>
        <taxon>Aleyrodoidea</taxon>
        <taxon>Aleyrodidae</taxon>
        <taxon>Aleyrodinae</taxon>
        <taxon>Bemisia</taxon>
    </lineage>
</organism>
<comment type="subcellular location">
    <subcellularLocation>
        <location evidence="1">Secreted</location>
    </subcellularLocation>
</comment>
<dbReference type="InterPro" id="IPR017948">
    <property type="entry name" value="TGFb_CS"/>
</dbReference>
<dbReference type="SMART" id="SM00204">
    <property type="entry name" value="TGFB"/>
    <property type="match status" value="1"/>
</dbReference>
<feature type="compositionally biased region" description="Polar residues" evidence="9">
    <location>
        <begin position="84"/>
        <end position="103"/>
    </location>
</feature>
<keyword evidence="5" id="KW-0732">Signal</keyword>
<dbReference type="InterPro" id="IPR001111">
    <property type="entry name" value="TGF-b_propeptide"/>
</dbReference>
<dbReference type="CDD" id="cd13751">
    <property type="entry name" value="TGF_beta_GDF8_like"/>
    <property type="match status" value="1"/>
</dbReference>